<reference evidence="2 3" key="1">
    <citation type="submission" date="2020-09" db="EMBL/GenBank/DDBJ databases">
        <title>De no assembly of potato wild relative species, Solanum commersonii.</title>
        <authorList>
            <person name="Cho K."/>
        </authorList>
    </citation>
    <scope>NUCLEOTIDE SEQUENCE [LARGE SCALE GENOMIC DNA]</scope>
    <source>
        <strain evidence="2">LZ3.2</strain>
        <tissue evidence="2">Leaf</tissue>
    </source>
</reference>
<keyword evidence="1" id="KW-0732">Signal</keyword>
<sequence>MALLVIRLFYVIFVDARQDLSYRAEWVNPPVYQFSCAIVHGYFGDPDFHGHFCRNILWTSIKTLAMEMTFPMELVSPDEKIGLIARFNKPRSALTPYFVDFRVL</sequence>
<gene>
    <name evidence="2" type="ORF">H5410_056544</name>
</gene>
<accession>A0A9J5WLL4</accession>
<protein>
    <submittedName>
        <fullName evidence="2">Uncharacterized protein</fullName>
    </submittedName>
</protein>
<keyword evidence="3" id="KW-1185">Reference proteome</keyword>
<feature type="signal peptide" evidence="1">
    <location>
        <begin position="1"/>
        <end position="16"/>
    </location>
</feature>
<name>A0A9J5WLL4_SOLCO</name>
<evidence type="ECO:0000256" key="1">
    <source>
        <dbReference type="SAM" id="SignalP"/>
    </source>
</evidence>
<dbReference type="AlphaFoldDB" id="A0A9J5WLL4"/>
<dbReference type="EMBL" id="JACXVP010000011">
    <property type="protein sequence ID" value="KAG5576410.1"/>
    <property type="molecule type" value="Genomic_DNA"/>
</dbReference>
<evidence type="ECO:0000313" key="3">
    <source>
        <dbReference type="Proteomes" id="UP000824120"/>
    </source>
</evidence>
<organism evidence="2 3">
    <name type="scientific">Solanum commersonii</name>
    <name type="common">Commerson's wild potato</name>
    <name type="synonym">Commerson's nightshade</name>
    <dbReference type="NCBI Taxonomy" id="4109"/>
    <lineage>
        <taxon>Eukaryota</taxon>
        <taxon>Viridiplantae</taxon>
        <taxon>Streptophyta</taxon>
        <taxon>Embryophyta</taxon>
        <taxon>Tracheophyta</taxon>
        <taxon>Spermatophyta</taxon>
        <taxon>Magnoliopsida</taxon>
        <taxon>eudicotyledons</taxon>
        <taxon>Gunneridae</taxon>
        <taxon>Pentapetalae</taxon>
        <taxon>asterids</taxon>
        <taxon>lamiids</taxon>
        <taxon>Solanales</taxon>
        <taxon>Solanaceae</taxon>
        <taxon>Solanoideae</taxon>
        <taxon>Solaneae</taxon>
        <taxon>Solanum</taxon>
    </lineage>
</organism>
<proteinExistence type="predicted"/>
<comment type="caution">
    <text evidence="2">The sequence shown here is derived from an EMBL/GenBank/DDBJ whole genome shotgun (WGS) entry which is preliminary data.</text>
</comment>
<evidence type="ECO:0000313" key="2">
    <source>
        <dbReference type="EMBL" id="KAG5576410.1"/>
    </source>
</evidence>
<feature type="chain" id="PRO_5039925344" evidence="1">
    <location>
        <begin position="17"/>
        <end position="104"/>
    </location>
</feature>
<dbReference type="Proteomes" id="UP000824120">
    <property type="component" value="Chromosome 11"/>
</dbReference>